<feature type="region of interest" description="Disordered" evidence="1">
    <location>
        <begin position="1"/>
        <end position="79"/>
    </location>
</feature>
<proteinExistence type="predicted"/>
<reference evidence="2 3" key="1">
    <citation type="submission" date="2019-05" db="EMBL/GenBank/DDBJ databases">
        <title>Emergence of the Ug99 lineage of the wheat stem rust pathogen through somatic hybridization.</title>
        <authorList>
            <person name="Li F."/>
            <person name="Upadhyaya N.M."/>
            <person name="Sperschneider J."/>
            <person name="Matny O."/>
            <person name="Nguyen-Phuc H."/>
            <person name="Mago R."/>
            <person name="Raley C."/>
            <person name="Miller M.E."/>
            <person name="Silverstein K.A.T."/>
            <person name="Henningsen E."/>
            <person name="Hirsch C.D."/>
            <person name="Visser B."/>
            <person name="Pretorius Z.A."/>
            <person name="Steffenson B.J."/>
            <person name="Schwessinger B."/>
            <person name="Dodds P.N."/>
            <person name="Figueroa M."/>
        </authorList>
    </citation>
    <scope>NUCLEOTIDE SEQUENCE [LARGE SCALE GENOMIC DNA]</scope>
    <source>
        <strain evidence="2 3">Ug99</strain>
    </source>
</reference>
<protein>
    <submittedName>
        <fullName evidence="2">Uncharacterized protein</fullName>
    </submittedName>
</protein>
<evidence type="ECO:0000313" key="2">
    <source>
        <dbReference type="EMBL" id="KAA1130418.1"/>
    </source>
</evidence>
<sequence>MSTTEIYPEGFNQPPPDHRLDDCPLPPPLDLPDLANPNPSGTRPVLSKPPPRRRQKKRKAPASAALSVQNPVPPPPLNTVLTVLSRASGATNQTNFNVGDGEHTSPGENTSGSSNKKKERKKISPAVVASFAHEPLDCLRKRVEENAEYERLTAEDKIEIEEAFADYQRALLVIAGKNKLHVKPVMDYVGQESRIRGPTNFNNFCVYDDAARPIYTDSSIPYRQRMVQCAELWDTLSKKEKDLWKDEQFLDSIIKAASNQTNQTNGNEPTNGAAPSNQNGVSRAPARQRYLPRDKFKISVWSRKVKRDLRRLSTSHHVEGFLVLASRDPDRPILITGGSLMAEEFLDMTAKDSCQWNSFFRFVNGQQAIKDVSGKFPVQENKRKRRRGTDGDDPECPYDEGSKVANCKRVRVELREALRKATHGVYRGGWPGTKTAEKLAKLKVTLSVKNNDAFVTAADFCHRPSDMSLGTSQRVLTAFAKGWVKLTGPPPPEAVVGGLSTVGHDPSNAAVGNNPVPSTPSANQPGTQVATRPLKGIIRRPKKTAHQSKSICSDSKDETAPENSSESENESSARKEPNTQPQRPKRALPKRQYSQHTPQTGLDDDEVSSESEGHSDHPPAKKKITFRIESDTEDDMDDW</sequence>
<dbReference type="Proteomes" id="UP000325313">
    <property type="component" value="Unassembled WGS sequence"/>
</dbReference>
<feature type="region of interest" description="Disordered" evidence="1">
    <location>
        <begin position="91"/>
        <end position="122"/>
    </location>
</feature>
<feature type="region of interest" description="Disordered" evidence="1">
    <location>
        <begin position="373"/>
        <end position="397"/>
    </location>
</feature>
<name>A0A5B0RYF4_PUCGR</name>
<feature type="compositionally biased region" description="Polar residues" evidence="1">
    <location>
        <begin position="260"/>
        <end position="281"/>
    </location>
</feature>
<feature type="region of interest" description="Disordered" evidence="1">
    <location>
        <begin position="260"/>
        <end position="286"/>
    </location>
</feature>
<accession>A0A5B0RYF4</accession>
<organism evidence="2 3">
    <name type="scientific">Puccinia graminis f. sp. tritici</name>
    <dbReference type="NCBI Taxonomy" id="56615"/>
    <lineage>
        <taxon>Eukaryota</taxon>
        <taxon>Fungi</taxon>
        <taxon>Dikarya</taxon>
        <taxon>Basidiomycota</taxon>
        <taxon>Pucciniomycotina</taxon>
        <taxon>Pucciniomycetes</taxon>
        <taxon>Pucciniales</taxon>
        <taxon>Pucciniaceae</taxon>
        <taxon>Puccinia</taxon>
    </lineage>
</organism>
<feature type="compositionally biased region" description="Polar residues" evidence="1">
    <location>
        <begin position="515"/>
        <end position="530"/>
    </location>
</feature>
<gene>
    <name evidence="2" type="ORF">PGTUg99_015456</name>
</gene>
<evidence type="ECO:0000256" key="1">
    <source>
        <dbReference type="SAM" id="MobiDB-lite"/>
    </source>
</evidence>
<feature type="compositionally biased region" description="Basic residues" evidence="1">
    <location>
        <begin position="537"/>
        <end position="546"/>
    </location>
</feature>
<dbReference type="EMBL" id="VDEP01000109">
    <property type="protein sequence ID" value="KAA1130418.1"/>
    <property type="molecule type" value="Genomic_DNA"/>
</dbReference>
<feature type="compositionally biased region" description="Basic residues" evidence="1">
    <location>
        <begin position="50"/>
        <end position="60"/>
    </location>
</feature>
<comment type="caution">
    <text evidence="2">The sequence shown here is derived from an EMBL/GenBank/DDBJ whole genome shotgun (WGS) entry which is preliminary data.</text>
</comment>
<dbReference type="AlphaFoldDB" id="A0A5B0RYF4"/>
<feature type="region of interest" description="Disordered" evidence="1">
    <location>
        <begin position="494"/>
        <end position="639"/>
    </location>
</feature>
<evidence type="ECO:0000313" key="3">
    <source>
        <dbReference type="Proteomes" id="UP000325313"/>
    </source>
</evidence>